<dbReference type="PROSITE" id="PS51257">
    <property type="entry name" value="PROKAR_LIPOPROTEIN"/>
    <property type="match status" value="1"/>
</dbReference>
<keyword evidence="3" id="KW-0378">Hydrolase</keyword>
<dbReference type="GO" id="GO:0008234">
    <property type="term" value="F:cysteine-type peptidase activity"/>
    <property type="evidence" value="ECO:0007669"/>
    <property type="project" value="UniProtKB-KW"/>
</dbReference>
<evidence type="ECO:0000256" key="1">
    <source>
        <dbReference type="ARBA" id="ARBA00007074"/>
    </source>
</evidence>
<feature type="domain" description="NlpC/P60" evidence="5">
    <location>
        <begin position="53"/>
        <end position="180"/>
    </location>
</feature>
<gene>
    <name evidence="6" type="primary">orf202</name>
</gene>
<keyword evidence="4" id="KW-0788">Thiol protease</keyword>
<reference evidence="6" key="1">
    <citation type="submission" date="1996-02" db="EMBL/GenBank/DDBJ databases">
        <title>Molecular analysis of PgaA an antigen from periodontopathogen Porphyromonas gingivalis.</title>
        <authorList>
            <person name="Rigg G.P."/>
            <person name="Roberts I.S."/>
        </authorList>
    </citation>
    <scope>NUCLEOTIDE SEQUENCE</scope>
    <source>
        <strain evidence="6">W83</strain>
    </source>
</reference>
<dbReference type="Gene3D" id="3.90.1720.10">
    <property type="entry name" value="endopeptidase domain like (from Nostoc punctiforme)"/>
    <property type="match status" value="1"/>
</dbReference>
<evidence type="ECO:0000313" key="6">
    <source>
        <dbReference type="EMBL" id="CAA65180.1"/>
    </source>
</evidence>
<dbReference type="EMBL" id="X95938">
    <property type="protein sequence ID" value="CAA65180.1"/>
    <property type="molecule type" value="Genomic_DNA"/>
</dbReference>
<dbReference type="PANTHER" id="PTHR47053">
    <property type="entry name" value="MUREIN DD-ENDOPEPTIDASE MEPH-RELATED"/>
    <property type="match status" value="1"/>
</dbReference>
<keyword evidence="2" id="KW-0645">Protease</keyword>
<dbReference type="GO" id="GO:0006508">
    <property type="term" value="P:proteolysis"/>
    <property type="evidence" value="ECO:0007669"/>
    <property type="project" value="UniProtKB-KW"/>
</dbReference>
<proteinExistence type="inferred from homology"/>
<dbReference type="InterPro" id="IPR000064">
    <property type="entry name" value="NLP_P60_dom"/>
</dbReference>
<dbReference type="InterPro" id="IPR051202">
    <property type="entry name" value="Peptidase_C40"/>
</dbReference>
<keyword evidence="6" id="KW-0449">Lipoprotein</keyword>
<dbReference type="PROSITE" id="PS51935">
    <property type="entry name" value="NLPC_P60"/>
    <property type="match status" value="1"/>
</dbReference>
<dbReference type="SUPFAM" id="SSF54001">
    <property type="entry name" value="Cysteine proteinases"/>
    <property type="match status" value="1"/>
</dbReference>
<dbReference type="Pfam" id="PF00877">
    <property type="entry name" value="NLPC_P60"/>
    <property type="match status" value="1"/>
</dbReference>
<comment type="similarity">
    <text evidence="1">Belongs to the peptidase C40 family.</text>
</comment>
<dbReference type="InterPro" id="IPR038765">
    <property type="entry name" value="Papain-like_cys_pep_sf"/>
</dbReference>
<accession>Q51835</accession>
<evidence type="ECO:0000259" key="5">
    <source>
        <dbReference type="PROSITE" id="PS51935"/>
    </source>
</evidence>
<dbReference type="AlphaFoldDB" id="Q51835"/>
<dbReference type="PANTHER" id="PTHR47053:SF1">
    <property type="entry name" value="MUREIN DD-ENDOPEPTIDASE MEPH-RELATED"/>
    <property type="match status" value="1"/>
</dbReference>
<evidence type="ECO:0000256" key="4">
    <source>
        <dbReference type="ARBA" id="ARBA00022807"/>
    </source>
</evidence>
<protein>
    <submittedName>
        <fullName evidence="6">Lipoprotein</fullName>
    </submittedName>
</protein>
<evidence type="ECO:0000256" key="2">
    <source>
        <dbReference type="ARBA" id="ARBA00022670"/>
    </source>
</evidence>
<evidence type="ECO:0000256" key="3">
    <source>
        <dbReference type="ARBA" id="ARBA00022801"/>
    </source>
</evidence>
<organism evidence="6">
    <name type="scientific">Porphyromonas gingivalis</name>
    <name type="common">Bacteroides gingivalis</name>
    <dbReference type="NCBI Taxonomy" id="837"/>
    <lineage>
        <taxon>Bacteria</taxon>
        <taxon>Pseudomonadati</taxon>
        <taxon>Bacteroidota</taxon>
        <taxon>Bacteroidia</taxon>
        <taxon>Bacteroidales</taxon>
        <taxon>Porphyromonadaceae</taxon>
        <taxon>Porphyromonas</taxon>
    </lineage>
</organism>
<name>Q51835_PORGN</name>
<sequence>MRIDSVNAFSGSLVCSLPLLASCIPAEQAKKRQIYPANLTIQLLPAIPLRTAEDIVTDLIARGKKLIGKPYRYQGPSSWPMDCSGYVAYLYSCYDIHIPRSSSALYNYTIPIRHPLPGDLLFFRGSKNHKGTIGHVALLIEVCDDELIMLHNTNSRGIIIESLQRSSYFSKRYIVPVVCLRSKLSWTDLRRVPLPQKSNFTF</sequence>